<dbReference type="Pfam" id="PF06276">
    <property type="entry name" value="FhuF"/>
    <property type="match status" value="1"/>
</dbReference>
<dbReference type="Gene3D" id="3.40.50.170">
    <property type="entry name" value="Formyl transferase, N-terminal domain"/>
    <property type="match status" value="1"/>
</dbReference>
<sequence>MIPLLAPIFRGDLALLGEGLQCAPTPPPDAVRVADLLQPGPRLAQVLHAHARFRRHAGADLRAVASAWTLRYVEVLLPPVVAAASMLQHVFPLAAAQVWVRLDGHGDVIDFHLIETGDARRGATTAERYAPLLWQHLAPLFGALAGLTRIAPKILWGNVSRHLEPILDQGLQLTGGSAAIAQDRTWLLHEADWPGAGANPLHGTRREVTRHHEGRDIPLRLHRQCCLYHLLPGEGYCGACPLAPQHRKDETETARTRPRPQARPKRKAKGEARMNRSPGTSSSQERSPTLHPTPMPKAKLVYILSLRNAAADKAGQFIDYKGEPRYMKSPLEYLAQALDGTPLGDAYSLEGIVFDDDAQSPRDQAALADYGFGWSPERKWIFPPDLRAQGRLLREMLHPVPSAYRRLPLNAPERAAGKSAFERALLDKLLTLRADAVVLDGLLVILDELVRPGSRFHRRIVNIHPGITRLESPFQRRGAWATLDALYGAQGQKVVDWQTMAKVPTTPVLKTGASLHYVDNGIDSGEVIYDVLGTDIALDDSILELRWNNFNRSLFPALHQGLALLAPHL</sequence>
<proteinExistence type="predicted"/>
<dbReference type="PANTHER" id="PTHR43369">
    <property type="entry name" value="PHOSPHORIBOSYLGLYCINAMIDE FORMYLTRANSFERASE"/>
    <property type="match status" value="1"/>
</dbReference>
<dbReference type="InterPro" id="IPR022770">
    <property type="entry name" value="IucA/IucC-like_C"/>
</dbReference>
<evidence type="ECO:0000256" key="2">
    <source>
        <dbReference type="ARBA" id="ARBA00012254"/>
    </source>
</evidence>
<dbReference type="AlphaFoldDB" id="A0A250DNT1"/>
<dbReference type="SUPFAM" id="SSF53328">
    <property type="entry name" value="Formyltransferase"/>
    <property type="match status" value="1"/>
</dbReference>
<protein>
    <recommendedName>
        <fullName evidence="2">phosphoribosylglycinamide formyltransferase 1</fullName>
        <ecNumber evidence="2">2.1.2.2</ecNumber>
    </recommendedName>
</protein>
<dbReference type="GO" id="GO:0005829">
    <property type="term" value="C:cytosol"/>
    <property type="evidence" value="ECO:0007669"/>
    <property type="project" value="TreeGrafter"/>
</dbReference>
<organism evidence="8 9">
    <name type="scientific">Variovorax boronicumulans</name>
    <dbReference type="NCBI Taxonomy" id="436515"/>
    <lineage>
        <taxon>Bacteria</taxon>
        <taxon>Pseudomonadati</taxon>
        <taxon>Pseudomonadota</taxon>
        <taxon>Betaproteobacteria</taxon>
        <taxon>Burkholderiales</taxon>
        <taxon>Comamonadaceae</taxon>
        <taxon>Variovorax</taxon>
    </lineage>
</organism>
<feature type="domain" description="Aerobactin siderophore biosynthesis IucA/IucC-like C-terminal" evidence="6">
    <location>
        <begin position="66"/>
        <end position="210"/>
    </location>
</feature>
<evidence type="ECO:0000313" key="8">
    <source>
        <dbReference type="EMBL" id="ATA56037.1"/>
    </source>
</evidence>
<keyword evidence="3" id="KW-0808">Transferase</keyword>
<dbReference type="Proteomes" id="UP000217154">
    <property type="component" value="Chromosome"/>
</dbReference>
<feature type="compositionally biased region" description="Polar residues" evidence="5">
    <location>
        <begin position="277"/>
        <end position="287"/>
    </location>
</feature>
<reference evidence="8 9" key="1">
    <citation type="submission" date="2017-09" db="EMBL/GenBank/DDBJ databases">
        <title>The diverse metabolic capabilities of V. boronicumulans make it an excellent choice for continued studies on novel biodegradation.</title>
        <authorList>
            <person name="Sun S."/>
        </authorList>
    </citation>
    <scope>NUCLEOTIDE SEQUENCE [LARGE SCALE GENOMIC DNA]</scope>
    <source>
        <strain evidence="8 9">J1</strain>
    </source>
</reference>
<feature type="compositionally biased region" description="Basic and acidic residues" evidence="5">
    <location>
        <begin position="246"/>
        <end position="255"/>
    </location>
</feature>
<keyword evidence="4" id="KW-0658">Purine biosynthesis</keyword>
<evidence type="ECO:0000256" key="1">
    <source>
        <dbReference type="ARBA" id="ARBA00005054"/>
    </source>
</evidence>
<evidence type="ECO:0000256" key="4">
    <source>
        <dbReference type="ARBA" id="ARBA00022755"/>
    </source>
</evidence>
<dbReference type="GO" id="GO:0006189">
    <property type="term" value="P:'de novo' IMP biosynthetic process"/>
    <property type="evidence" value="ECO:0007669"/>
    <property type="project" value="TreeGrafter"/>
</dbReference>
<evidence type="ECO:0000256" key="5">
    <source>
        <dbReference type="SAM" id="MobiDB-lite"/>
    </source>
</evidence>
<dbReference type="GO" id="GO:0051537">
    <property type="term" value="F:2 iron, 2 sulfur cluster binding"/>
    <property type="evidence" value="ECO:0007669"/>
    <property type="project" value="InterPro"/>
</dbReference>
<comment type="pathway">
    <text evidence="1">Purine metabolism; IMP biosynthesis via de novo pathway; N(2)-formyl-N(1)-(5-phospho-D-ribosyl)glycinamide from N(1)-(5-phospho-D-ribosyl)glycinamide (10-formyl THF route): step 1/1.</text>
</comment>
<feature type="compositionally biased region" description="Basic residues" evidence="5">
    <location>
        <begin position="256"/>
        <end position="268"/>
    </location>
</feature>
<evidence type="ECO:0000259" key="7">
    <source>
        <dbReference type="Pfam" id="PF11575"/>
    </source>
</evidence>
<feature type="domain" description="Ferric siderophore reductase C-terminal" evidence="7">
    <location>
        <begin position="225"/>
        <end position="242"/>
    </location>
</feature>
<dbReference type="PANTHER" id="PTHR43369:SF2">
    <property type="entry name" value="PHOSPHORIBOSYLGLYCINAMIDE FORMYLTRANSFERASE"/>
    <property type="match status" value="1"/>
</dbReference>
<dbReference type="EMBL" id="CP023284">
    <property type="protein sequence ID" value="ATA56037.1"/>
    <property type="molecule type" value="Genomic_DNA"/>
</dbReference>
<dbReference type="GO" id="GO:0004644">
    <property type="term" value="F:phosphoribosylglycinamide formyltransferase activity"/>
    <property type="evidence" value="ECO:0007669"/>
    <property type="project" value="UniProtKB-EC"/>
</dbReference>
<name>A0A250DNT1_9BURK</name>
<evidence type="ECO:0000313" key="9">
    <source>
        <dbReference type="Proteomes" id="UP000217154"/>
    </source>
</evidence>
<dbReference type="NCBIfam" id="TIGR03951">
    <property type="entry name" value="Fe_III_red_FhuF"/>
    <property type="match status" value="1"/>
</dbReference>
<dbReference type="KEGG" id="vbo:CKY39_24440"/>
<evidence type="ECO:0000259" key="6">
    <source>
        <dbReference type="Pfam" id="PF06276"/>
    </source>
</evidence>
<dbReference type="EC" id="2.1.2.2" evidence="2"/>
<dbReference type="InterPro" id="IPR008090">
    <property type="entry name" value="Fe_iron_reduct"/>
</dbReference>
<evidence type="ECO:0000256" key="3">
    <source>
        <dbReference type="ARBA" id="ARBA00022679"/>
    </source>
</evidence>
<dbReference type="InterPro" id="IPR024726">
    <property type="entry name" value="FhuF_C"/>
</dbReference>
<gene>
    <name evidence="8" type="primary">fhuF</name>
    <name evidence="8" type="ORF">CKY39_24440</name>
</gene>
<dbReference type="InterPro" id="IPR036477">
    <property type="entry name" value="Formyl_transf_N_sf"/>
</dbReference>
<dbReference type="Pfam" id="PF11575">
    <property type="entry name" value="FhuF_C"/>
    <property type="match status" value="1"/>
</dbReference>
<feature type="region of interest" description="Disordered" evidence="5">
    <location>
        <begin position="246"/>
        <end position="294"/>
    </location>
</feature>
<accession>A0A250DNT1</accession>